<keyword evidence="4" id="KW-0804">Transcription</keyword>
<evidence type="ECO:0000256" key="4">
    <source>
        <dbReference type="ARBA" id="ARBA00023163"/>
    </source>
</evidence>
<dbReference type="PANTHER" id="PTHR30146">
    <property type="entry name" value="LACI-RELATED TRANSCRIPTIONAL REPRESSOR"/>
    <property type="match status" value="1"/>
</dbReference>
<organism evidence="6 7">
    <name type="scientific">Cohnella yongneupensis</name>
    <dbReference type="NCBI Taxonomy" id="425006"/>
    <lineage>
        <taxon>Bacteria</taxon>
        <taxon>Bacillati</taxon>
        <taxon>Bacillota</taxon>
        <taxon>Bacilli</taxon>
        <taxon>Bacillales</taxon>
        <taxon>Paenibacillaceae</taxon>
        <taxon>Cohnella</taxon>
    </lineage>
</organism>
<dbReference type="Proteomes" id="UP001596108">
    <property type="component" value="Unassembled WGS sequence"/>
</dbReference>
<dbReference type="GO" id="GO:0003677">
    <property type="term" value="F:DNA binding"/>
    <property type="evidence" value="ECO:0007669"/>
    <property type="project" value="UniProtKB-KW"/>
</dbReference>
<dbReference type="CDD" id="cd06267">
    <property type="entry name" value="PBP1_LacI_sugar_binding-like"/>
    <property type="match status" value="1"/>
</dbReference>
<dbReference type="InterPro" id="IPR046335">
    <property type="entry name" value="LacI/GalR-like_sensor"/>
</dbReference>
<dbReference type="Pfam" id="PF13377">
    <property type="entry name" value="Peripla_BP_3"/>
    <property type="match status" value="1"/>
</dbReference>
<dbReference type="RefSeq" id="WP_378112352.1">
    <property type="nucleotide sequence ID" value="NZ_JBHSNC010000041.1"/>
</dbReference>
<keyword evidence="3 6" id="KW-0238">DNA-binding</keyword>
<accession>A0ABW0R584</accession>
<dbReference type="Gene3D" id="3.40.50.2300">
    <property type="match status" value="2"/>
</dbReference>
<dbReference type="InterPro" id="IPR028082">
    <property type="entry name" value="Peripla_BP_I"/>
</dbReference>
<dbReference type="PROSITE" id="PS50932">
    <property type="entry name" value="HTH_LACI_2"/>
    <property type="match status" value="1"/>
</dbReference>
<dbReference type="CDD" id="cd01392">
    <property type="entry name" value="HTH_LacI"/>
    <property type="match status" value="1"/>
</dbReference>
<keyword evidence="7" id="KW-1185">Reference proteome</keyword>
<dbReference type="Pfam" id="PF00356">
    <property type="entry name" value="LacI"/>
    <property type="match status" value="1"/>
</dbReference>
<reference evidence="7" key="1">
    <citation type="journal article" date="2019" name="Int. J. Syst. Evol. Microbiol.">
        <title>The Global Catalogue of Microorganisms (GCM) 10K type strain sequencing project: providing services to taxonomists for standard genome sequencing and annotation.</title>
        <authorList>
            <consortium name="The Broad Institute Genomics Platform"/>
            <consortium name="The Broad Institute Genome Sequencing Center for Infectious Disease"/>
            <person name="Wu L."/>
            <person name="Ma J."/>
        </authorList>
    </citation>
    <scope>NUCLEOTIDE SEQUENCE [LARGE SCALE GENOMIC DNA]</scope>
    <source>
        <strain evidence="7">CGMCC 1.18578</strain>
    </source>
</reference>
<evidence type="ECO:0000256" key="3">
    <source>
        <dbReference type="ARBA" id="ARBA00023125"/>
    </source>
</evidence>
<name>A0ABW0R584_9BACL</name>
<dbReference type="SUPFAM" id="SSF47413">
    <property type="entry name" value="lambda repressor-like DNA-binding domains"/>
    <property type="match status" value="1"/>
</dbReference>
<feature type="domain" description="HTH lacI-type" evidence="5">
    <location>
        <begin position="9"/>
        <end position="60"/>
    </location>
</feature>
<sequence length="351" mass="38481">MAVSVSNRKKVAELAGVSEATVSRVLNGIGPMKETTRQRVLAAAKQLNYELNAIASSFARGRSGNLGVVLPHVPKVHLFSTYYFSEILSGIGEEVRSKGYGLLLLFRDPNEVFDYASLFRTQRIDACIVLGASAIASEREGIARMAGQRLPFCVMDQRFDGLDVSAVATDHEQGSYEAVKHLIAQGCRRIGFLNGAPHYSNSVDRMSGYLRALREAGIEVDESIIYRGNYSRKSGTQAAEAVHADLGKLDALFVANDRMAIGLMQGLRELGLSFPEHLPIVGYDDSDVASMTEPPLTTVKVPFYEMGRLAAERLLDRLSDPDNESFAFNEILQTELIVRKSCGTHRSGESR</sequence>
<dbReference type="EMBL" id="JBHSNC010000041">
    <property type="protein sequence ID" value="MFC5530409.1"/>
    <property type="molecule type" value="Genomic_DNA"/>
</dbReference>
<evidence type="ECO:0000313" key="7">
    <source>
        <dbReference type="Proteomes" id="UP001596108"/>
    </source>
</evidence>
<evidence type="ECO:0000259" key="5">
    <source>
        <dbReference type="PROSITE" id="PS50932"/>
    </source>
</evidence>
<dbReference type="Gene3D" id="1.10.260.40">
    <property type="entry name" value="lambda repressor-like DNA-binding domains"/>
    <property type="match status" value="1"/>
</dbReference>
<keyword evidence="2" id="KW-0805">Transcription regulation</keyword>
<dbReference type="InterPro" id="IPR000843">
    <property type="entry name" value="HTH_LacI"/>
</dbReference>
<proteinExistence type="predicted"/>
<gene>
    <name evidence="6" type="ORF">ACFPQ4_13305</name>
</gene>
<evidence type="ECO:0000313" key="6">
    <source>
        <dbReference type="EMBL" id="MFC5530409.1"/>
    </source>
</evidence>
<dbReference type="InterPro" id="IPR010982">
    <property type="entry name" value="Lambda_DNA-bd_dom_sf"/>
</dbReference>
<keyword evidence="1" id="KW-0678">Repressor</keyword>
<evidence type="ECO:0000256" key="2">
    <source>
        <dbReference type="ARBA" id="ARBA00023015"/>
    </source>
</evidence>
<dbReference type="PANTHER" id="PTHR30146:SF148">
    <property type="entry name" value="HTH-TYPE TRANSCRIPTIONAL REPRESSOR PURR-RELATED"/>
    <property type="match status" value="1"/>
</dbReference>
<dbReference type="SUPFAM" id="SSF53822">
    <property type="entry name" value="Periplasmic binding protein-like I"/>
    <property type="match status" value="1"/>
</dbReference>
<evidence type="ECO:0000256" key="1">
    <source>
        <dbReference type="ARBA" id="ARBA00022491"/>
    </source>
</evidence>
<protein>
    <submittedName>
        <fullName evidence="6">LacI family DNA-binding transcriptional regulator</fullName>
    </submittedName>
</protein>
<comment type="caution">
    <text evidence="6">The sequence shown here is derived from an EMBL/GenBank/DDBJ whole genome shotgun (WGS) entry which is preliminary data.</text>
</comment>
<dbReference type="SMART" id="SM00354">
    <property type="entry name" value="HTH_LACI"/>
    <property type="match status" value="1"/>
</dbReference>